<feature type="region of interest" description="Disordered" evidence="1">
    <location>
        <begin position="1"/>
        <end position="59"/>
    </location>
</feature>
<protein>
    <submittedName>
        <fullName evidence="2">Uncharacterized protein</fullName>
    </submittedName>
</protein>
<proteinExistence type="predicted"/>
<dbReference type="AlphaFoldDB" id="A0A6G6USL0"/>
<dbReference type="EMBL" id="WEIK01000010">
    <property type="protein sequence ID" value="MVF50228.1"/>
    <property type="molecule type" value="Genomic_DNA"/>
</dbReference>
<comment type="caution">
    <text evidence="2">The sequence shown here is derived from an EMBL/GenBank/DDBJ whole genome shotgun (WGS) entry which is preliminary data.</text>
</comment>
<accession>A0A6G6USL0</accession>
<organism evidence="2 3">
    <name type="scientific">Pseudomonas monteilii</name>
    <dbReference type="NCBI Taxonomy" id="76759"/>
    <lineage>
        <taxon>Bacteria</taxon>
        <taxon>Pseudomonadati</taxon>
        <taxon>Pseudomonadota</taxon>
        <taxon>Gammaproteobacteria</taxon>
        <taxon>Pseudomonadales</taxon>
        <taxon>Pseudomonadaceae</taxon>
        <taxon>Pseudomonas</taxon>
    </lineage>
</organism>
<sequence length="59" mass="6232">MGAGVPAKNPARSMAWASPRFAGTPAPTGFFTRPRSNSGQKKPRTSYGEGEVRGPSPDR</sequence>
<evidence type="ECO:0000256" key="1">
    <source>
        <dbReference type="SAM" id="MobiDB-lite"/>
    </source>
</evidence>
<feature type="compositionally biased region" description="Basic and acidic residues" evidence="1">
    <location>
        <begin position="50"/>
        <end position="59"/>
    </location>
</feature>
<gene>
    <name evidence="2" type="ORF">F9Z43_13025</name>
</gene>
<evidence type="ECO:0000313" key="2">
    <source>
        <dbReference type="EMBL" id="MVF50228.1"/>
    </source>
</evidence>
<name>A0A6G6USL0_9PSED</name>
<evidence type="ECO:0000313" key="3">
    <source>
        <dbReference type="Proteomes" id="UP000440965"/>
    </source>
</evidence>
<reference evidence="2 3" key="1">
    <citation type="submission" date="2019-10" db="EMBL/GenBank/DDBJ databases">
        <title>XDR Pseudomonas monteilii producing IMP-16 from LCR.</title>
        <authorList>
            <person name="Ballaben A."/>
            <person name="Doi Y."/>
        </authorList>
    </citation>
    <scope>NUCLEOTIDE SEQUENCE [LARGE SCALE GENOMIC DNA]</scope>
    <source>
        <strain evidence="2 3">597/14</strain>
    </source>
</reference>
<dbReference type="Proteomes" id="UP000440965">
    <property type="component" value="Unassembled WGS sequence"/>
</dbReference>